<protein>
    <recommendedName>
        <fullName evidence="13">Dihydrolipoyllysine-residue succinyltransferase component of 2-oxoglutarate dehydrogenase complex</fullName>
        <ecNumber evidence="13">2.3.1.61</ecNumber>
    </recommendedName>
    <alternativeName>
        <fullName evidence="13">2-oxoglutarate dehydrogenase complex component E2</fullName>
    </alternativeName>
</protein>
<dbReference type="InterPro" id="IPR014721">
    <property type="entry name" value="Ribsml_uS5_D2-typ_fold_subgr"/>
</dbReference>
<evidence type="ECO:0000256" key="4">
    <source>
        <dbReference type="ARBA" id="ARBA00022532"/>
    </source>
</evidence>
<evidence type="ECO:0000256" key="6">
    <source>
        <dbReference type="ARBA" id="ARBA00022823"/>
    </source>
</evidence>
<dbReference type="GO" id="GO:0030527">
    <property type="term" value="F:structural constituent of chromatin"/>
    <property type="evidence" value="ECO:0007669"/>
    <property type="project" value="InterPro"/>
</dbReference>
<dbReference type="Gene3D" id="3.30.230.10">
    <property type="match status" value="1"/>
</dbReference>
<dbReference type="GO" id="GO:0033512">
    <property type="term" value="P:L-lysine catabolic process to acetyl-CoA via saccharopine"/>
    <property type="evidence" value="ECO:0007669"/>
    <property type="project" value="UniProtKB-UniRule"/>
</dbReference>
<dbReference type="PANTHER" id="PTHR43416">
    <property type="entry name" value="DIHYDROLIPOYLLYSINE-RESIDUE SUCCINYLTRANSFERASE COMPONENT OF 2-OXOGLUTARATE DEHYDROGENASE COMPLEX, MITOCHONDRIAL-RELATED"/>
    <property type="match status" value="1"/>
</dbReference>
<evidence type="ECO:0000256" key="7">
    <source>
        <dbReference type="ARBA" id="ARBA00022946"/>
    </source>
</evidence>
<dbReference type="PANTHER" id="PTHR43416:SF5">
    <property type="entry name" value="DIHYDROLIPOYLLYSINE-RESIDUE SUCCINYLTRANSFERASE COMPONENT OF 2-OXOGLUTARATE DEHYDROGENASE COMPLEX, MITOCHONDRIAL"/>
    <property type="match status" value="1"/>
</dbReference>
<dbReference type="InterPro" id="IPR020568">
    <property type="entry name" value="Ribosomal_Su5_D2-typ_SF"/>
</dbReference>
<dbReference type="SUPFAM" id="SSF52777">
    <property type="entry name" value="CoA-dependent acyltransferases"/>
    <property type="match status" value="1"/>
</dbReference>
<name>A0A1A9VK38_GLOAU</name>
<evidence type="ECO:0000256" key="5">
    <source>
        <dbReference type="ARBA" id="ARBA00022679"/>
    </source>
</evidence>
<dbReference type="Pfam" id="PF00380">
    <property type="entry name" value="Ribosomal_S9"/>
    <property type="match status" value="1"/>
</dbReference>
<dbReference type="CDD" id="cd06849">
    <property type="entry name" value="lipoyl_domain"/>
    <property type="match status" value="1"/>
</dbReference>
<evidence type="ECO:0000256" key="8">
    <source>
        <dbReference type="ARBA" id="ARBA00022980"/>
    </source>
</evidence>
<dbReference type="Pfam" id="PF02817">
    <property type="entry name" value="E3_binding"/>
    <property type="match status" value="1"/>
</dbReference>
<evidence type="ECO:0000256" key="2">
    <source>
        <dbReference type="ARBA" id="ARBA00005251"/>
    </source>
</evidence>
<comment type="pathway">
    <text evidence="1 13">Amino-acid degradation; L-lysine degradation via saccharopine pathway; glutaryl-CoA from L-lysine: step 6/6.</text>
</comment>
<dbReference type="GO" id="GO:1990904">
    <property type="term" value="C:ribonucleoprotein complex"/>
    <property type="evidence" value="ECO:0007669"/>
    <property type="project" value="UniProtKB-KW"/>
</dbReference>
<dbReference type="PROSITE" id="PS00360">
    <property type="entry name" value="RIBOSOMAL_S9"/>
    <property type="match status" value="1"/>
</dbReference>
<dbReference type="Gene3D" id="4.10.520.10">
    <property type="entry name" value="IHF-like DNA-binding proteins"/>
    <property type="match status" value="1"/>
</dbReference>
<keyword evidence="9 12" id="KW-0687">Ribonucleoprotein</keyword>
<keyword evidence="10 13" id="KW-0012">Acyltransferase</keyword>
<dbReference type="PROSITE" id="PS50968">
    <property type="entry name" value="BIOTINYL_LIPOYL"/>
    <property type="match status" value="1"/>
</dbReference>
<evidence type="ECO:0000313" key="18">
    <source>
        <dbReference type="Proteomes" id="UP000078200"/>
    </source>
</evidence>
<keyword evidence="8 12" id="KW-0689">Ribosomal protein</keyword>
<dbReference type="GO" id="GO:0005840">
    <property type="term" value="C:ribosome"/>
    <property type="evidence" value="ECO:0007669"/>
    <property type="project" value="UniProtKB-KW"/>
</dbReference>
<dbReference type="Gene3D" id="4.10.320.10">
    <property type="entry name" value="E3-binding domain"/>
    <property type="match status" value="1"/>
</dbReference>
<dbReference type="EnsemblMetazoa" id="GAUT039629-RA">
    <property type="protein sequence ID" value="GAUT039629-PA"/>
    <property type="gene ID" value="GAUT039629"/>
</dbReference>
<dbReference type="FunFam" id="3.30.559.10:FF:000007">
    <property type="entry name" value="Dihydrolipoamide acetyltransferase component of pyruvate dehydrogenase complex"/>
    <property type="match status" value="1"/>
</dbReference>
<keyword evidence="18" id="KW-1185">Reference proteome</keyword>
<dbReference type="Proteomes" id="UP000078200">
    <property type="component" value="Unassembled WGS sequence"/>
</dbReference>
<dbReference type="GO" id="GO:0003677">
    <property type="term" value="F:DNA binding"/>
    <property type="evidence" value="ECO:0007669"/>
    <property type="project" value="InterPro"/>
</dbReference>
<dbReference type="GO" id="GO:0006412">
    <property type="term" value="P:translation"/>
    <property type="evidence" value="ECO:0007669"/>
    <property type="project" value="InterPro"/>
</dbReference>
<dbReference type="SUPFAM" id="SSF54211">
    <property type="entry name" value="Ribosomal protein S5 domain 2-like"/>
    <property type="match status" value="1"/>
</dbReference>
<evidence type="ECO:0000259" key="15">
    <source>
        <dbReference type="PROSITE" id="PS50968"/>
    </source>
</evidence>
<dbReference type="InterPro" id="IPR010992">
    <property type="entry name" value="IHF-like_DNA-bd_dom_sf"/>
</dbReference>
<dbReference type="GO" id="GO:0004149">
    <property type="term" value="F:dihydrolipoyllysine-residue succinyltransferase activity"/>
    <property type="evidence" value="ECO:0007669"/>
    <property type="project" value="UniProtKB-UniRule"/>
</dbReference>
<comment type="function">
    <text evidence="11">Dihydrolipoamide succinyltransferase (E2) component of the 2-oxoglutarate dehydrogenase complex. The 2-oxoglutarate dehydrogenase complex catalyzes the overall conversion of 2-oxoglutarate to succinyl-CoA and CO(2). The 2-oxoglutarate dehydrogenase complex is mainly active in the mitochondrion. A fraction of the 2-oxoglutarate dehydrogenase complex also localizes in the nucleus and is required for lysine succinylation of histones: associates with KAT2A on chromatin and provides succinyl-CoA to histone succinyltransferase KAT2A.</text>
</comment>
<keyword evidence="7" id="KW-0809">Transit peptide</keyword>
<dbReference type="InterPro" id="IPR050537">
    <property type="entry name" value="2-oxoacid_dehydrogenase"/>
</dbReference>
<dbReference type="InterPro" id="IPR000754">
    <property type="entry name" value="Ribosomal_uS9"/>
</dbReference>
<evidence type="ECO:0000256" key="10">
    <source>
        <dbReference type="ARBA" id="ARBA00023315"/>
    </source>
</evidence>
<proteinExistence type="inferred from homology"/>
<dbReference type="GO" id="GO:0005829">
    <property type="term" value="C:cytosol"/>
    <property type="evidence" value="ECO:0007669"/>
    <property type="project" value="TreeGrafter"/>
</dbReference>
<dbReference type="PROSITE" id="PS00189">
    <property type="entry name" value="LIPOYL"/>
    <property type="match status" value="1"/>
</dbReference>
<evidence type="ECO:0000256" key="3">
    <source>
        <dbReference type="ARBA" id="ARBA00007317"/>
    </source>
</evidence>
<evidence type="ECO:0000256" key="13">
    <source>
        <dbReference type="RuleBase" id="RU361138"/>
    </source>
</evidence>
<dbReference type="Pfam" id="PF00198">
    <property type="entry name" value="2-oxoacid_dh"/>
    <property type="match status" value="1"/>
</dbReference>
<evidence type="ECO:0000256" key="1">
    <source>
        <dbReference type="ARBA" id="ARBA00005145"/>
    </source>
</evidence>
<dbReference type="InterPro" id="IPR020574">
    <property type="entry name" value="Ribosomal_uS9_CS"/>
</dbReference>
<dbReference type="Gene3D" id="3.30.559.10">
    <property type="entry name" value="Chloramphenicol acetyltransferase-like domain"/>
    <property type="match status" value="1"/>
</dbReference>
<dbReference type="GO" id="GO:0045252">
    <property type="term" value="C:oxoglutarate dehydrogenase complex"/>
    <property type="evidence" value="ECO:0007669"/>
    <property type="project" value="InterPro"/>
</dbReference>
<evidence type="ECO:0000256" key="9">
    <source>
        <dbReference type="ARBA" id="ARBA00023274"/>
    </source>
</evidence>
<dbReference type="NCBIfam" id="NF004309">
    <property type="entry name" value="PRK05704.1"/>
    <property type="match status" value="1"/>
</dbReference>
<comment type="cofactor">
    <cofactor evidence="13">
        <name>(R)-lipoate</name>
        <dbReference type="ChEBI" id="CHEBI:83088"/>
    </cofactor>
    <text evidence="13">Binds 1 lipoyl cofactor covalently.</text>
</comment>
<feature type="domain" description="Lipoyl-binding" evidence="15">
    <location>
        <begin position="191"/>
        <end position="267"/>
    </location>
</feature>
<organism evidence="17 18">
    <name type="scientific">Glossina austeni</name>
    <name type="common">Savannah tsetse fly</name>
    <dbReference type="NCBI Taxonomy" id="7395"/>
    <lineage>
        <taxon>Eukaryota</taxon>
        <taxon>Metazoa</taxon>
        <taxon>Ecdysozoa</taxon>
        <taxon>Arthropoda</taxon>
        <taxon>Hexapoda</taxon>
        <taxon>Insecta</taxon>
        <taxon>Pterygota</taxon>
        <taxon>Neoptera</taxon>
        <taxon>Endopterygota</taxon>
        <taxon>Diptera</taxon>
        <taxon>Brachycera</taxon>
        <taxon>Muscomorpha</taxon>
        <taxon>Hippoboscoidea</taxon>
        <taxon>Glossinidae</taxon>
        <taxon>Glossina</taxon>
    </lineage>
</organism>
<dbReference type="PROSITE" id="PS51826">
    <property type="entry name" value="PSBD"/>
    <property type="match status" value="1"/>
</dbReference>
<dbReference type="InterPro" id="IPR003016">
    <property type="entry name" value="2-oxoA_DH_lipoyl-BS"/>
</dbReference>
<reference evidence="17" key="1">
    <citation type="submission" date="2020-05" db="UniProtKB">
        <authorList>
            <consortium name="EnsemblMetazoa"/>
        </authorList>
    </citation>
    <scope>IDENTIFICATION</scope>
    <source>
        <strain evidence="17">TTRI</strain>
    </source>
</reference>
<evidence type="ECO:0000313" key="17">
    <source>
        <dbReference type="EnsemblMetazoa" id="GAUT039629-PA"/>
    </source>
</evidence>
<evidence type="ECO:0000256" key="14">
    <source>
        <dbReference type="SAM" id="MobiDB-lite"/>
    </source>
</evidence>
<dbReference type="SUPFAM" id="SSF47729">
    <property type="entry name" value="IHF-like DNA-binding proteins"/>
    <property type="match status" value="1"/>
</dbReference>
<dbReference type="Gene3D" id="2.40.50.100">
    <property type="match status" value="1"/>
</dbReference>
<keyword evidence="4 13" id="KW-0816">Tricarboxylic acid cycle</keyword>
<dbReference type="GO" id="GO:0006099">
    <property type="term" value="P:tricarboxylic acid cycle"/>
    <property type="evidence" value="ECO:0007669"/>
    <property type="project" value="UniProtKB-UniRule"/>
</dbReference>
<dbReference type="InterPro" id="IPR023213">
    <property type="entry name" value="CAT-like_dom_sf"/>
</dbReference>
<dbReference type="STRING" id="7395.A0A1A9VK38"/>
<dbReference type="AlphaFoldDB" id="A0A1A9VK38"/>
<dbReference type="EC" id="2.3.1.61" evidence="13"/>
<comment type="function">
    <text evidence="13">E2 component of the 2-oxoglutarate dehydrogenase (OGDH) complex which catalyzes the second step in the conversion of 2-oxoglutarate to succinyl-CoA and CO(2).</text>
</comment>
<keyword evidence="6 13" id="KW-0450">Lipoyl</keyword>
<feature type="region of interest" description="Disordered" evidence="14">
    <location>
        <begin position="273"/>
        <end position="297"/>
    </location>
</feature>
<dbReference type="VEuPathDB" id="VectorBase:GAUT039629"/>
<keyword evidence="5 13" id="KW-0808">Transferase</keyword>
<evidence type="ECO:0000256" key="11">
    <source>
        <dbReference type="ARBA" id="ARBA00046046"/>
    </source>
</evidence>
<comment type="similarity">
    <text evidence="2 12">Belongs to the universal ribosomal protein uS9 family.</text>
</comment>
<dbReference type="SUPFAM" id="SSF51230">
    <property type="entry name" value="Single hybrid motif"/>
    <property type="match status" value="1"/>
</dbReference>
<feature type="domain" description="Peripheral subunit-binding (PSBD)" evidence="16">
    <location>
        <begin position="287"/>
        <end position="324"/>
    </location>
</feature>
<dbReference type="InterPro" id="IPR004167">
    <property type="entry name" value="PSBD"/>
</dbReference>
<dbReference type="NCBIfam" id="TIGR01347">
    <property type="entry name" value="sucB"/>
    <property type="match status" value="1"/>
</dbReference>
<dbReference type="SUPFAM" id="SSF47005">
    <property type="entry name" value="Peripheral subunit-binding domain of 2-oxo acid dehydrogenase complex"/>
    <property type="match status" value="1"/>
</dbReference>
<sequence length="577" mass="63719">MTGQKRQLNQQLIRLVVYMLQAEEKNLQQEESVCQIVKMPFIATSTLDKYDVFATVKGGGLSGQAGALAHGISRALSSVSQDLHSILRNGEFLTRDSRVVEQDIIKQLKEDCSDQNIDITKSDLSKIHDAFIKIIKDELHGKGEIRLHGIGTFSTAISQEKQCRNPQNGEIMTVPEKTRKVLYGNCFMSKIIEIRAPKTLGGESVTEGIVKIKKSIGEAVKVDDLIFEIETDKTALELTAEASGQITEFLVKEDDVISPDQLLAKLSVGEVKEEARKEDKSESSAKKDAPSARKIMEENAINAESVKGTGMGGRVTKADVIGHMNKAEQPAIKQYELPKSIVSGEQREERVKMSKIRQVIAARLKASQNTAAILTTFNEIDMKNVMDLRAKYKDTFEKKYGIKLGFMSFFIKAAVQALKEIPEINAEISGDEIIYKHYYDIGVAVDTDKGLVVPVIRNADQMSFAEIELTLVALGKKAREGKLQVSEMEGATFTISNGGVYGSLLSTPIINPPQSGILGMHSIQNRPVAVGNSIEIRPMMYIALSYDHRIVDGKGAVTFLVKIKNYIEDPNRLVLEV</sequence>
<dbReference type="InterPro" id="IPR000089">
    <property type="entry name" value="Biotin_lipoyl"/>
</dbReference>
<dbReference type="InterPro" id="IPR011053">
    <property type="entry name" value="Single_hybrid_motif"/>
</dbReference>
<accession>A0A1A9VK38</accession>
<dbReference type="InterPro" id="IPR006255">
    <property type="entry name" value="SucB"/>
</dbReference>
<dbReference type="Pfam" id="PF00364">
    <property type="entry name" value="Biotin_lipoyl"/>
    <property type="match status" value="1"/>
</dbReference>
<dbReference type="GO" id="GO:0003735">
    <property type="term" value="F:structural constituent of ribosome"/>
    <property type="evidence" value="ECO:0007669"/>
    <property type="project" value="InterPro"/>
</dbReference>
<evidence type="ECO:0000259" key="16">
    <source>
        <dbReference type="PROSITE" id="PS51826"/>
    </source>
</evidence>
<dbReference type="InterPro" id="IPR001078">
    <property type="entry name" value="2-oxoacid_DH_actylTfrase"/>
</dbReference>
<evidence type="ECO:0000256" key="12">
    <source>
        <dbReference type="RuleBase" id="RU003815"/>
    </source>
</evidence>
<comment type="catalytic activity">
    <reaction evidence="13">
        <text>N(6)-[(R)-dihydrolipoyl]-L-lysyl-[protein] + succinyl-CoA = N(6)-[(R)-S(8)-succinyldihydrolipoyl]-L-lysyl-[protein] + CoA</text>
        <dbReference type="Rhea" id="RHEA:15213"/>
        <dbReference type="Rhea" id="RHEA-COMP:10475"/>
        <dbReference type="Rhea" id="RHEA-COMP:20092"/>
        <dbReference type="ChEBI" id="CHEBI:57287"/>
        <dbReference type="ChEBI" id="CHEBI:57292"/>
        <dbReference type="ChEBI" id="CHEBI:83100"/>
        <dbReference type="ChEBI" id="CHEBI:83120"/>
        <dbReference type="EC" id="2.3.1.61"/>
    </reaction>
</comment>
<comment type="similarity">
    <text evidence="3 13">Belongs to the 2-oxoacid dehydrogenase family.</text>
</comment>
<dbReference type="UniPathway" id="UPA00868">
    <property type="reaction ID" value="UER00840"/>
</dbReference>
<dbReference type="InterPro" id="IPR036625">
    <property type="entry name" value="E3-bd_dom_sf"/>
</dbReference>